<dbReference type="Proteomes" id="UP001515480">
    <property type="component" value="Unassembled WGS sequence"/>
</dbReference>
<comment type="caution">
    <text evidence="2">The sequence shown here is derived from an EMBL/GenBank/DDBJ whole genome shotgun (WGS) entry which is preliminary data.</text>
</comment>
<accession>A0AB34JCX8</accession>
<feature type="compositionally biased region" description="Basic residues" evidence="1">
    <location>
        <begin position="27"/>
        <end position="37"/>
    </location>
</feature>
<organism evidence="2 3">
    <name type="scientific">Prymnesium parvum</name>
    <name type="common">Toxic golden alga</name>
    <dbReference type="NCBI Taxonomy" id="97485"/>
    <lineage>
        <taxon>Eukaryota</taxon>
        <taxon>Haptista</taxon>
        <taxon>Haptophyta</taxon>
        <taxon>Prymnesiophyceae</taxon>
        <taxon>Prymnesiales</taxon>
        <taxon>Prymnesiaceae</taxon>
        <taxon>Prymnesium</taxon>
    </lineage>
</organism>
<keyword evidence="3" id="KW-1185">Reference proteome</keyword>
<sequence>MSAEVWIFEAEQSVNPGERRAAAAPARGRRAKRRRLPPQHPGVRGVLRLPLQPAEDDTFRTNISWQSVGRRALREQRGARPPASPRRHNLAWRHLIHHTTTLQHHIH</sequence>
<proteinExistence type="predicted"/>
<reference evidence="2 3" key="1">
    <citation type="journal article" date="2024" name="Science">
        <title>Giant polyketide synthase enzymes in the biosynthesis of giant marine polyether toxins.</title>
        <authorList>
            <person name="Fallon T.R."/>
            <person name="Shende V.V."/>
            <person name="Wierzbicki I.H."/>
            <person name="Pendleton A.L."/>
            <person name="Watervoot N.F."/>
            <person name="Auber R.P."/>
            <person name="Gonzalez D.J."/>
            <person name="Wisecaver J.H."/>
            <person name="Moore B.S."/>
        </authorList>
    </citation>
    <scope>NUCLEOTIDE SEQUENCE [LARGE SCALE GENOMIC DNA]</scope>
    <source>
        <strain evidence="2 3">12B1</strain>
    </source>
</reference>
<feature type="region of interest" description="Disordered" evidence="1">
    <location>
        <begin position="15"/>
        <end position="45"/>
    </location>
</feature>
<evidence type="ECO:0000313" key="2">
    <source>
        <dbReference type="EMBL" id="KAL1518997.1"/>
    </source>
</evidence>
<evidence type="ECO:0000256" key="1">
    <source>
        <dbReference type="SAM" id="MobiDB-lite"/>
    </source>
</evidence>
<dbReference type="AlphaFoldDB" id="A0AB34JCX8"/>
<evidence type="ECO:0000313" key="3">
    <source>
        <dbReference type="Proteomes" id="UP001515480"/>
    </source>
</evidence>
<gene>
    <name evidence="2" type="ORF">AB1Y20_003266</name>
</gene>
<name>A0AB34JCX8_PRYPA</name>
<protein>
    <submittedName>
        <fullName evidence="2">Uncharacterized protein</fullName>
    </submittedName>
</protein>
<dbReference type="EMBL" id="JBGBPQ010000010">
    <property type="protein sequence ID" value="KAL1518997.1"/>
    <property type="molecule type" value="Genomic_DNA"/>
</dbReference>